<dbReference type="SUPFAM" id="SSF54593">
    <property type="entry name" value="Glyoxalase/Bleomycin resistance protein/Dihydroxybiphenyl dioxygenase"/>
    <property type="match status" value="1"/>
</dbReference>
<organism evidence="2 3">
    <name type="scientific">Microlunatus spumicola</name>
    <dbReference type="NCBI Taxonomy" id="81499"/>
    <lineage>
        <taxon>Bacteria</taxon>
        <taxon>Bacillati</taxon>
        <taxon>Actinomycetota</taxon>
        <taxon>Actinomycetes</taxon>
        <taxon>Propionibacteriales</taxon>
        <taxon>Propionibacteriaceae</taxon>
        <taxon>Microlunatus</taxon>
    </lineage>
</organism>
<dbReference type="PANTHER" id="PTHR40265:SF1">
    <property type="entry name" value="GLYOXALASE-LIKE DOMAIN-CONTAINING PROTEIN"/>
    <property type="match status" value="1"/>
</dbReference>
<evidence type="ECO:0000313" key="3">
    <source>
        <dbReference type="Proteomes" id="UP001500767"/>
    </source>
</evidence>
<evidence type="ECO:0000313" key="2">
    <source>
        <dbReference type="EMBL" id="GAA3574007.1"/>
    </source>
</evidence>
<dbReference type="EMBL" id="BAAAYR010000004">
    <property type="protein sequence ID" value="GAA3574007.1"/>
    <property type="molecule type" value="Genomic_DNA"/>
</dbReference>
<gene>
    <name evidence="2" type="ORF">GCM10022197_33730</name>
</gene>
<dbReference type="Gene3D" id="3.10.180.10">
    <property type="entry name" value="2,3-Dihydroxybiphenyl 1,2-Dioxygenase, domain 1"/>
    <property type="match status" value="1"/>
</dbReference>
<feature type="domain" description="Glyoxalase-like" evidence="1">
    <location>
        <begin position="6"/>
        <end position="176"/>
    </location>
</feature>
<dbReference type="InterPro" id="IPR029068">
    <property type="entry name" value="Glyas_Bleomycin-R_OHBP_Dase"/>
</dbReference>
<keyword evidence="3" id="KW-1185">Reference proteome</keyword>
<dbReference type="InterPro" id="IPR025870">
    <property type="entry name" value="Glyoxalase-like_dom"/>
</dbReference>
<dbReference type="PANTHER" id="PTHR40265">
    <property type="entry name" value="BLL2707 PROTEIN"/>
    <property type="match status" value="1"/>
</dbReference>
<dbReference type="Pfam" id="PF13468">
    <property type="entry name" value="Glyoxalase_3"/>
    <property type="match status" value="1"/>
</dbReference>
<sequence>MGTMQLDHLAFAAGPEGLDETTRRLGGQLGGRFVDGGFHPRFGTRNRILPLAGGRYLEVVEVLDHPAADKAPFGQAVRARSADGGGWLGWVVAVDDLAPVEERLGRTAVEGSRFTPDGSQLRWRQVGVKGLQSDPQLPFFVQWLSDPERHPSAGGGDIALTTLEIAGDHERVDEWLGGKMNLVLDDLDVEWVAPHGQPGVVAAVFTTPSGVVRI</sequence>
<reference evidence="3" key="1">
    <citation type="journal article" date="2019" name="Int. J. Syst. Evol. Microbiol.">
        <title>The Global Catalogue of Microorganisms (GCM) 10K type strain sequencing project: providing services to taxonomists for standard genome sequencing and annotation.</title>
        <authorList>
            <consortium name="The Broad Institute Genomics Platform"/>
            <consortium name="The Broad Institute Genome Sequencing Center for Infectious Disease"/>
            <person name="Wu L."/>
            <person name="Ma J."/>
        </authorList>
    </citation>
    <scope>NUCLEOTIDE SEQUENCE [LARGE SCALE GENOMIC DNA]</scope>
    <source>
        <strain evidence="3">JCM 16540</strain>
    </source>
</reference>
<dbReference type="Proteomes" id="UP001500767">
    <property type="component" value="Unassembled WGS sequence"/>
</dbReference>
<name>A0ABP6XY66_9ACTN</name>
<comment type="caution">
    <text evidence="2">The sequence shown here is derived from an EMBL/GenBank/DDBJ whole genome shotgun (WGS) entry which is preliminary data.</text>
</comment>
<accession>A0ABP6XY66</accession>
<protein>
    <recommendedName>
        <fullName evidence="1">Glyoxalase-like domain-containing protein</fullName>
    </recommendedName>
</protein>
<proteinExistence type="predicted"/>
<evidence type="ECO:0000259" key="1">
    <source>
        <dbReference type="Pfam" id="PF13468"/>
    </source>
</evidence>